<feature type="transmembrane region" description="Helical" evidence="1">
    <location>
        <begin position="414"/>
        <end position="434"/>
    </location>
</feature>
<organism evidence="2 3">
    <name type="scientific">Dactylosporangium fulvum</name>
    <dbReference type="NCBI Taxonomy" id="53359"/>
    <lineage>
        <taxon>Bacteria</taxon>
        <taxon>Bacillati</taxon>
        <taxon>Actinomycetota</taxon>
        <taxon>Actinomycetes</taxon>
        <taxon>Micromonosporales</taxon>
        <taxon>Micromonosporaceae</taxon>
        <taxon>Dactylosporangium</taxon>
    </lineage>
</organism>
<keyword evidence="1" id="KW-0472">Membrane</keyword>
<reference evidence="2" key="2">
    <citation type="submission" date="2022-09" db="EMBL/GenBank/DDBJ databases">
        <title>Biosynthetic gene clusters of Dactylosporangioum fulvum.</title>
        <authorList>
            <person name="Caradec T."/>
        </authorList>
    </citation>
    <scope>NUCLEOTIDE SEQUENCE</scope>
    <source>
        <strain evidence="2">NRRL B-16292</strain>
    </source>
</reference>
<keyword evidence="3" id="KW-1185">Reference proteome</keyword>
<dbReference type="EMBL" id="CP073720">
    <property type="protein sequence ID" value="UWP83045.1"/>
    <property type="molecule type" value="Genomic_DNA"/>
</dbReference>
<accession>A0ABY5W0Y4</accession>
<dbReference type="InterPro" id="IPR015943">
    <property type="entry name" value="WD40/YVTN_repeat-like_dom_sf"/>
</dbReference>
<feature type="transmembrane region" description="Helical" evidence="1">
    <location>
        <begin position="39"/>
        <end position="60"/>
    </location>
</feature>
<dbReference type="RefSeq" id="WP_259860824.1">
    <property type="nucleotide sequence ID" value="NZ_BAAAST010000080.1"/>
</dbReference>
<name>A0ABY5W0Y4_9ACTN</name>
<gene>
    <name evidence="2" type="ORF">Dfulv_01675</name>
</gene>
<keyword evidence="1" id="KW-0812">Transmembrane</keyword>
<evidence type="ECO:0000313" key="3">
    <source>
        <dbReference type="Proteomes" id="UP001059617"/>
    </source>
</evidence>
<sequence length="449" mass="47157">MTRLHDGLHTLAEQAPRATLPADFFDLARARHRTRRVRAVATAAVAVVVVLLVAGIGWVVRPAGPASTPAGTTAPGIPTTLASPPWYTATADAAALGPAAAIFGGDATRDDWNEGRFGAVAAAENRYRVFSDAVYTPPGFEALLSPDGRYIARNHQVRSLVTGERIPVPGEIRAFSPDGALVVYETGNGEPRQSRVGVYDLARRTDVASLDIGDQWLVPGWSVALSGDHRRLALQVGDELRLYTVGRDTPDATIRLSSETLAGPGAWLPGGTAVATAHRDADDRWRLVVRDARTGLPADAATSADRALPAATGAQYVRLLGWRPDGTAVAITGVPRPGAGPAQLVWEHAWSPFTDHGSARARLVALRPGAAAQQVLLETPDGISELDVAADLALADAFRDGTGPADYGTLHHPVVFVAAAAAAVAAAVLLAAVLHRRRARRHPEPAAGR</sequence>
<evidence type="ECO:0000256" key="1">
    <source>
        <dbReference type="SAM" id="Phobius"/>
    </source>
</evidence>
<dbReference type="Proteomes" id="UP001059617">
    <property type="component" value="Chromosome"/>
</dbReference>
<dbReference type="SUPFAM" id="SSF82171">
    <property type="entry name" value="DPP6 N-terminal domain-like"/>
    <property type="match status" value="1"/>
</dbReference>
<evidence type="ECO:0000313" key="2">
    <source>
        <dbReference type="EMBL" id="UWP83045.1"/>
    </source>
</evidence>
<reference evidence="2" key="1">
    <citation type="submission" date="2021-04" db="EMBL/GenBank/DDBJ databases">
        <authorList>
            <person name="Hartkoorn R.C."/>
            <person name="Beaudoing E."/>
            <person name="Hot D."/>
        </authorList>
    </citation>
    <scope>NUCLEOTIDE SEQUENCE</scope>
    <source>
        <strain evidence="2">NRRL B-16292</strain>
    </source>
</reference>
<protein>
    <submittedName>
        <fullName evidence="2">Uncharacterized protein</fullName>
    </submittedName>
</protein>
<dbReference type="Gene3D" id="2.130.10.10">
    <property type="entry name" value="YVTN repeat-like/Quinoprotein amine dehydrogenase"/>
    <property type="match status" value="1"/>
</dbReference>
<proteinExistence type="predicted"/>
<keyword evidence="1" id="KW-1133">Transmembrane helix</keyword>